<evidence type="ECO:0000313" key="3">
    <source>
        <dbReference type="Proteomes" id="UP001161391"/>
    </source>
</evidence>
<reference evidence="2" key="2">
    <citation type="submission" date="2023-01" db="EMBL/GenBank/DDBJ databases">
        <title>Draft genome sequence of Algimonas ampicilliniresistens strain NBRC 108219.</title>
        <authorList>
            <person name="Sun Q."/>
            <person name="Mori K."/>
        </authorList>
    </citation>
    <scope>NUCLEOTIDE SEQUENCE</scope>
    <source>
        <strain evidence="2">NBRC 108219</strain>
    </source>
</reference>
<feature type="compositionally biased region" description="Polar residues" evidence="1">
    <location>
        <begin position="55"/>
        <end position="71"/>
    </location>
</feature>
<reference evidence="2" key="1">
    <citation type="journal article" date="2014" name="Int. J. Syst. Evol. Microbiol.">
        <title>Complete genome of a new Firmicutes species belonging to the dominant human colonic microbiota ('Ruminococcus bicirculans') reveals two chromosomes and a selective capacity to utilize plant glucans.</title>
        <authorList>
            <consortium name="NISC Comparative Sequencing Program"/>
            <person name="Wegmann U."/>
            <person name="Louis P."/>
            <person name="Goesmann A."/>
            <person name="Henrissat B."/>
            <person name="Duncan S.H."/>
            <person name="Flint H.J."/>
        </authorList>
    </citation>
    <scope>NUCLEOTIDE SEQUENCE</scope>
    <source>
        <strain evidence="2">NBRC 108219</strain>
    </source>
</reference>
<feature type="region of interest" description="Disordered" evidence="1">
    <location>
        <begin position="49"/>
        <end position="79"/>
    </location>
</feature>
<sequence length="594" mass="62452">MNPNVNPMLATREPGFSPAALPTDPSIQEKQARLDHLRKRKRLYELQQKKALATSRAQVETSPIQPMQEQESAPRPLVRNNRQRALPPEYQRALNSELQSMPNAMRNGPIGGFADGIGSGLGGKYLAAASDFAGRGIANLFRPEDMDKPNNYADHLEAQRQRYDWRNEDAGAGDDLGSLFGTGLGLGKLARGGVTATRFVPQGLSKGKAAIASTGALAADGAALGGLDALLSGGSVGKTMARDGALTAGADLVLRGSGKSLARMADPIRRMDLPTASQIKGKANAAYDALGARAEPVGDSIQDLLARVTGRLNAPDVALNKALQPATSRVVRDMKRLTPDDRVAELINLRKRAKRVSGGKGEDNHAAKLLNQELDGFMSEQMPDAFAALRNADGLWAQSKNVGRIDDALKAARQSTWSSGSGGNTNNNVRRAMQKVATGKHSKYLPQEAKDQALSVVKGSPLNNAGRLVGGALDPTTSKLNLGIQAAAAAVGTPVTGGVNLAAQLPLAAVGFGSRVAADRGTIRAARDVSLRIRAMGLDIPESQIQKMLADPRQAAALARLLGQGAAPAAAQSDRTGYRQNKQDAALRLAGPSQ</sequence>
<accession>A0ABQ5VC98</accession>
<name>A0ABQ5VC98_9PROT</name>
<proteinExistence type="predicted"/>
<protein>
    <recommendedName>
        <fullName evidence="4">DNA transfer protein</fullName>
    </recommendedName>
</protein>
<evidence type="ECO:0000313" key="2">
    <source>
        <dbReference type="EMBL" id="GLQ25129.1"/>
    </source>
</evidence>
<comment type="caution">
    <text evidence="2">The sequence shown here is derived from an EMBL/GenBank/DDBJ whole genome shotgun (WGS) entry which is preliminary data.</text>
</comment>
<dbReference type="RefSeq" id="WP_284392327.1">
    <property type="nucleotide sequence ID" value="NZ_BSNK01000002.1"/>
</dbReference>
<keyword evidence="3" id="KW-1185">Reference proteome</keyword>
<dbReference type="EMBL" id="BSNK01000002">
    <property type="protein sequence ID" value="GLQ25129.1"/>
    <property type="molecule type" value="Genomic_DNA"/>
</dbReference>
<gene>
    <name evidence="2" type="ORF">GCM10007853_30030</name>
</gene>
<evidence type="ECO:0000256" key="1">
    <source>
        <dbReference type="SAM" id="MobiDB-lite"/>
    </source>
</evidence>
<dbReference type="Proteomes" id="UP001161391">
    <property type="component" value="Unassembled WGS sequence"/>
</dbReference>
<feature type="region of interest" description="Disordered" evidence="1">
    <location>
        <begin position="568"/>
        <end position="594"/>
    </location>
</feature>
<evidence type="ECO:0008006" key="4">
    <source>
        <dbReference type="Google" id="ProtNLM"/>
    </source>
</evidence>
<feature type="region of interest" description="Disordered" evidence="1">
    <location>
        <begin position="1"/>
        <end position="26"/>
    </location>
</feature>
<organism evidence="2 3">
    <name type="scientific">Algimonas ampicilliniresistens</name>
    <dbReference type="NCBI Taxonomy" id="1298735"/>
    <lineage>
        <taxon>Bacteria</taxon>
        <taxon>Pseudomonadati</taxon>
        <taxon>Pseudomonadota</taxon>
        <taxon>Alphaproteobacteria</taxon>
        <taxon>Maricaulales</taxon>
        <taxon>Robiginitomaculaceae</taxon>
        <taxon>Algimonas</taxon>
    </lineage>
</organism>